<evidence type="ECO:0000313" key="6">
    <source>
        <dbReference type="EMBL" id="PIP58115.1"/>
    </source>
</evidence>
<accession>A0A2H0BKB1</accession>
<comment type="similarity">
    <text evidence="2">Belongs to the LemA family.</text>
</comment>
<evidence type="ECO:0000256" key="5">
    <source>
        <dbReference type="ARBA" id="ARBA00023136"/>
    </source>
</evidence>
<dbReference type="Proteomes" id="UP000229334">
    <property type="component" value="Unassembled WGS sequence"/>
</dbReference>
<organism evidence="6 7">
    <name type="scientific">Candidatus Vogelbacteria bacterium CG22_combo_CG10-13_8_21_14_all_37_9</name>
    <dbReference type="NCBI Taxonomy" id="1975046"/>
    <lineage>
        <taxon>Bacteria</taxon>
        <taxon>Candidatus Vogeliibacteriota</taxon>
    </lineage>
</organism>
<keyword evidence="3" id="KW-0812">Transmembrane</keyword>
<dbReference type="InterPro" id="IPR023353">
    <property type="entry name" value="LemA-like_dom_sf"/>
</dbReference>
<proteinExistence type="inferred from homology"/>
<evidence type="ECO:0000256" key="2">
    <source>
        <dbReference type="ARBA" id="ARBA00008854"/>
    </source>
</evidence>
<name>A0A2H0BKB1_9BACT</name>
<dbReference type="EMBL" id="PCSX01000030">
    <property type="protein sequence ID" value="PIP58115.1"/>
    <property type="molecule type" value="Genomic_DNA"/>
</dbReference>
<evidence type="ECO:0008006" key="8">
    <source>
        <dbReference type="Google" id="ProtNLM"/>
    </source>
</evidence>
<dbReference type="GO" id="GO:0016020">
    <property type="term" value="C:membrane"/>
    <property type="evidence" value="ECO:0007669"/>
    <property type="project" value="UniProtKB-SubCell"/>
</dbReference>
<dbReference type="PANTHER" id="PTHR34478:SF1">
    <property type="entry name" value="PROTEIN LEMA"/>
    <property type="match status" value="1"/>
</dbReference>
<comment type="caution">
    <text evidence="6">The sequence shown here is derived from an EMBL/GenBank/DDBJ whole genome shotgun (WGS) entry which is preliminary data.</text>
</comment>
<evidence type="ECO:0000256" key="1">
    <source>
        <dbReference type="ARBA" id="ARBA00004167"/>
    </source>
</evidence>
<comment type="subcellular location">
    <subcellularLocation>
        <location evidence="1">Membrane</location>
        <topology evidence="1">Single-pass membrane protein</topology>
    </subcellularLocation>
</comment>
<dbReference type="PANTHER" id="PTHR34478">
    <property type="entry name" value="PROTEIN LEMA"/>
    <property type="match status" value="1"/>
</dbReference>
<dbReference type="InterPro" id="IPR007156">
    <property type="entry name" value="MamQ_LemA"/>
</dbReference>
<dbReference type="Pfam" id="PF04011">
    <property type="entry name" value="LemA"/>
    <property type="match status" value="1"/>
</dbReference>
<evidence type="ECO:0000313" key="7">
    <source>
        <dbReference type="Proteomes" id="UP000229334"/>
    </source>
</evidence>
<keyword evidence="5" id="KW-0472">Membrane</keyword>
<keyword evidence="4" id="KW-1133">Transmembrane helix</keyword>
<dbReference type="AlphaFoldDB" id="A0A2H0BKB1"/>
<sequence>MFTTILLVILVLIILWLVFTYNRFITLKNRVKEAWADIDVQLKRRYDLIPNLVETVKGYATHESTVFEQVTMARAKALSATGAENKSVAEGELASALKSIFAVAEAYPDLKASANFSKLQDELSDTENKIQASRRFYNGNVRDWNTLIATFPSNILAKQFKFGAEAFFQLEADSAEREPVAVKF</sequence>
<gene>
    <name evidence="6" type="ORF">COX02_01945</name>
</gene>
<evidence type="ECO:0000256" key="3">
    <source>
        <dbReference type="ARBA" id="ARBA00022692"/>
    </source>
</evidence>
<dbReference type="Gene3D" id="1.20.1440.20">
    <property type="entry name" value="LemA-like domain"/>
    <property type="match status" value="1"/>
</dbReference>
<evidence type="ECO:0000256" key="4">
    <source>
        <dbReference type="ARBA" id="ARBA00022989"/>
    </source>
</evidence>
<dbReference type="SUPFAM" id="SSF140478">
    <property type="entry name" value="LemA-like"/>
    <property type="match status" value="1"/>
</dbReference>
<protein>
    <recommendedName>
        <fullName evidence="8">LemA family protein</fullName>
    </recommendedName>
</protein>
<reference evidence="6 7" key="1">
    <citation type="submission" date="2017-09" db="EMBL/GenBank/DDBJ databases">
        <title>Depth-based differentiation of microbial function through sediment-hosted aquifers and enrichment of novel symbionts in the deep terrestrial subsurface.</title>
        <authorList>
            <person name="Probst A.J."/>
            <person name="Ladd B."/>
            <person name="Jarett J.K."/>
            <person name="Geller-Mcgrath D.E."/>
            <person name="Sieber C.M."/>
            <person name="Emerson J.B."/>
            <person name="Anantharaman K."/>
            <person name="Thomas B.C."/>
            <person name="Malmstrom R."/>
            <person name="Stieglmeier M."/>
            <person name="Klingl A."/>
            <person name="Woyke T."/>
            <person name="Ryan C.M."/>
            <person name="Banfield J.F."/>
        </authorList>
    </citation>
    <scope>NUCLEOTIDE SEQUENCE [LARGE SCALE GENOMIC DNA]</scope>
    <source>
        <strain evidence="6">CG22_combo_CG10-13_8_21_14_all_37_9</strain>
    </source>
</reference>